<proteinExistence type="inferred from homology"/>
<accession>A0A926VDY6</accession>
<feature type="domain" description="SHSP" evidence="3">
    <location>
        <begin position="32"/>
        <end position="154"/>
    </location>
</feature>
<dbReference type="Proteomes" id="UP000641646">
    <property type="component" value="Unassembled WGS sequence"/>
</dbReference>
<dbReference type="PROSITE" id="PS01031">
    <property type="entry name" value="SHSP"/>
    <property type="match status" value="1"/>
</dbReference>
<dbReference type="AlphaFoldDB" id="A0A926VDY6"/>
<dbReference type="EMBL" id="JACJPW010000031">
    <property type="protein sequence ID" value="MBD2182095.1"/>
    <property type="molecule type" value="Genomic_DNA"/>
</dbReference>
<gene>
    <name evidence="4" type="ORF">H6G03_13435</name>
</gene>
<dbReference type="Gene3D" id="2.60.40.790">
    <property type="match status" value="1"/>
</dbReference>
<dbReference type="InterPro" id="IPR002068">
    <property type="entry name" value="A-crystallin/Hsp20_dom"/>
</dbReference>
<keyword evidence="5" id="KW-1185">Reference proteome</keyword>
<comment type="caution">
    <text evidence="4">The sequence shown here is derived from an EMBL/GenBank/DDBJ whole genome shotgun (WGS) entry which is preliminary data.</text>
</comment>
<reference evidence="4" key="1">
    <citation type="journal article" date="2015" name="ISME J.">
        <title>Draft Genome Sequence of Streptomyces incarnatus NRRL8089, which Produces the Nucleoside Antibiotic Sinefungin.</title>
        <authorList>
            <person name="Oshima K."/>
            <person name="Hattori M."/>
            <person name="Shimizu H."/>
            <person name="Fukuda K."/>
            <person name="Nemoto M."/>
            <person name="Inagaki K."/>
            <person name="Tamura T."/>
        </authorList>
    </citation>
    <scope>NUCLEOTIDE SEQUENCE</scope>
    <source>
        <strain evidence="4">FACHB-1375</strain>
    </source>
</reference>
<evidence type="ECO:0000313" key="4">
    <source>
        <dbReference type="EMBL" id="MBD2182095.1"/>
    </source>
</evidence>
<evidence type="ECO:0000256" key="2">
    <source>
        <dbReference type="RuleBase" id="RU003616"/>
    </source>
</evidence>
<evidence type="ECO:0000259" key="3">
    <source>
        <dbReference type="PROSITE" id="PS01031"/>
    </source>
</evidence>
<dbReference type="RefSeq" id="WP_190464906.1">
    <property type="nucleotide sequence ID" value="NZ_JACJPW010000031.1"/>
</dbReference>
<name>A0A926VDY6_9CYAN</name>
<comment type="similarity">
    <text evidence="1 2">Belongs to the small heat shock protein (HSP20) family.</text>
</comment>
<reference evidence="4" key="2">
    <citation type="submission" date="2020-08" db="EMBL/GenBank/DDBJ databases">
        <authorList>
            <person name="Chen M."/>
            <person name="Teng W."/>
            <person name="Zhao L."/>
            <person name="Hu C."/>
            <person name="Zhou Y."/>
            <person name="Han B."/>
            <person name="Song L."/>
            <person name="Shu W."/>
        </authorList>
    </citation>
    <scope>NUCLEOTIDE SEQUENCE</scope>
    <source>
        <strain evidence="4">FACHB-1375</strain>
    </source>
</reference>
<dbReference type="CDD" id="cd06464">
    <property type="entry name" value="ACD_sHsps-like"/>
    <property type="match status" value="1"/>
</dbReference>
<evidence type="ECO:0000256" key="1">
    <source>
        <dbReference type="PROSITE-ProRule" id="PRU00285"/>
    </source>
</evidence>
<dbReference type="SUPFAM" id="SSF49764">
    <property type="entry name" value="HSP20-like chaperones"/>
    <property type="match status" value="1"/>
</dbReference>
<dbReference type="Pfam" id="PF00011">
    <property type="entry name" value="HSP20"/>
    <property type="match status" value="1"/>
</dbReference>
<organism evidence="4 5">
    <name type="scientific">Aerosakkonema funiforme FACHB-1375</name>
    <dbReference type="NCBI Taxonomy" id="2949571"/>
    <lineage>
        <taxon>Bacteria</taxon>
        <taxon>Bacillati</taxon>
        <taxon>Cyanobacteriota</taxon>
        <taxon>Cyanophyceae</taxon>
        <taxon>Oscillatoriophycideae</taxon>
        <taxon>Aerosakkonematales</taxon>
        <taxon>Aerosakkonemataceae</taxon>
        <taxon>Aerosakkonema</taxon>
    </lineage>
</organism>
<evidence type="ECO:0000313" key="5">
    <source>
        <dbReference type="Proteomes" id="UP000641646"/>
    </source>
</evidence>
<dbReference type="Gene3D" id="2.60.120.430">
    <property type="entry name" value="Galactose-binding lectin"/>
    <property type="match status" value="1"/>
</dbReference>
<protein>
    <submittedName>
        <fullName evidence="4">Hsp20/alpha crystallin family protein</fullName>
    </submittedName>
</protein>
<dbReference type="InterPro" id="IPR008978">
    <property type="entry name" value="HSP20-like_chaperone"/>
</dbReference>
<sequence>MALIRWQPFREIETLRRQFDELFEELAGNNQQSEMTWIPAVELQDRDTNLILRVQLPGMEAKDLDIQVTREAVSIAGEHRYEHKAEDKGFFRSEFRYGKFQRTIPLPVHVQKEGSIVSKPDNKTYELPTGELTVYANEEQNLPSLTNESDIKITLQIQAEGDWNYGDSWIFANPVDANGNPENSGREPYVRFSHIKPAALVALKNDQAVAHGKGQKVELQPGETVSFINNDQQGVYYDNSGTQTVKWSILSAN</sequence>